<dbReference type="RefSeq" id="WP_280654715.1">
    <property type="nucleotide sequence ID" value="NZ_JANQDH010000062.1"/>
</dbReference>
<proteinExistence type="predicted"/>
<comment type="caution">
    <text evidence="1">The sequence shown here is derived from an EMBL/GenBank/DDBJ whole genome shotgun (WGS) entry which is preliminary data.</text>
</comment>
<reference evidence="1 2" key="1">
    <citation type="journal article" date="2023" name="J. Phycol.">
        <title>Chrysosporum ovalisporum is synonymous with the true-branching cyanobacterium Umezakia natans (Nostocales/Aphanizomenonaceae).</title>
        <authorList>
            <person name="McGregor G.B."/>
            <person name="Sendall B.C."/>
            <person name="Niiyama Y."/>
            <person name="Tuji A."/>
            <person name="Willis A."/>
        </authorList>
    </citation>
    <scope>NUCLEOTIDE SEQUENCE [LARGE SCALE GENOMIC DNA]</scope>
    <source>
        <strain evidence="1 2">ANA360D</strain>
    </source>
</reference>
<name>A0AA43GSM9_9CYAN</name>
<sequence length="47" mass="5196">MINLTLTTAKAEGFQRQSRSLVLLHLRPAEVEGTSLLALTNSYSARH</sequence>
<organism evidence="1 2">
    <name type="scientific">Chrysosporum bergii ANA360D</name>
    <dbReference type="NCBI Taxonomy" id="617107"/>
    <lineage>
        <taxon>Bacteria</taxon>
        <taxon>Bacillati</taxon>
        <taxon>Cyanobacteriota</taxon>
        <taxon>Cyanophyceae</taxon>
        <taxon>Nostocales</taxon>
        <taxon>Nodulariaceae</taxon>
        <taxon>Chrysosporum</taxon>
    </lineage>
</organism>
<dbReference type="EMBL" id="JANQDH010000062">
    <property type="protein sequence ID" value="MDH6060726.1"/>
    <property type="molecule type" value="Genomic_DNA"/>
</dbReference>
<dbReference type="Proteomes" id="UP001159387">
    <property type="component" value="Unassembled WGS sequence"/>
</dbReference>
<evidence type="ECO:0000313" key="2">
    <source>
        <dbReference type="Proteomes" id="UP001159387"/>
    </source>
</evidence>
<keyword evidence="2" id="KW-1185">Reference proteome</keyword>
<evidence type="ECO:0000313" key="1">
    <source>
        <dbReference type="EMBL" id="MDH6060726.1"/>
    </source>
</evidence>
<dbReference type="AlphaFoldDB" id="A0AA43GSM9"/>
<protein>
    <submittedName>
        <fullName evidence="1">Uncharacterized protein</fullName>
    </submittedName>
</protein>
<accession>A0AA43GSM9</accession>
<gene>
    <name evidence="1" type="ORF">NWP17_09775</name>
</gene>